<feature type="region of interest" description="Disordered" evidence="1">
    <location>
        <begin position="1"/>
        <end position="72"/>
    </location>
</feature>
<keyword evidence="3" id="KW-1185">Reference proteome</keyword>
<evidence type="ECO:0000313" key="2">
    <source>
        <dbReference type="EMBL" id="UYQ64091.1"/>
    </source>
</evidence>
<protein>
    <recommendedName>
        <fullName evidence="4">4Fe-4S Wbl-type domain-containing protein</fullName>
    </recommendedName>
</protein>
<proteinExistence type="predicted"/>
<sequence length="231" mass="24032">MQEEPPPRGRRPRRKRTTAAAASDPTGHWTPERIAAAPGAAYPGTAPLRQAAPEQPRLLDTAAGVPPGPPPGDRPAFWLAHVAEQDHAAVRRGLLLLLAAALGPDAGDPVVDAGRCEECGVPHGCSAVGSRSGDRRVYFGSAAMGGAVVHALGRTPVGVGLARCDGSEEEAAHRARAAARRAAWQQAAPRGRCGPRGRTGEDVTHDLAYIAVPDHLRAAAVWQRPGDTAPE</sequence>
<organism evidence="2 3">
    <name type="scientific">Streptomyces peucetius</name>
    <dbReference type="NCBI Taxonomy" id="1950"/>
    <lineage>
        <taxon>Bacteria</taxon>
        <taxon>Bacillati</taxon>
        <taxon>Actinomycetota</taxon>
        <taxon>Actinomycetes</taxon>
        <taxon>Kitasatosporales</taxon>
        <taxon>Streptomycetaceae</taxon>
        <taxon>Streptomyces</taxon>
    </lineage>
</organism>
<feature type="compositionally biased region" description="Basic residues" evidence="1">
    <location>
        <begin position="8"/>
        <end position="17"/>
    </location>
</feature>
<evidence type="ECO:0000313" key="3">
    <source>
        <dbReference type="Proteomes" id="UP001163878"/>
    </source>
</evidence>
<dbReference type="RefSeq" id="WP_264246897.1">
    <property type="nucleotide sequence ID" value="NZ_CP107567.1"/>
</dbReference>
<name>A0ABY6IAQ9_STRPE</name>
<gene>
    <name evidence="2" type="ORF">OGH68_23235</name>
</gene>
<evidence type="ECO:0000256" key="1">
    <source>
        <dbReference type="SAM" id="MobiDB-lite"/>
    </source>
</evidence>
<dbReference type="EMBL" id="CP107567">
    <property type="protein sequence ID" value="UYQ64091.1"/>
    <property type="molecule type" value="Genomic_DNA"/>
</dbReference>
<evidence type="ECO:0008006" key="4">
    <source>
        <dbReference type="Google" id="ProtNLM"/>
    </source>
</evidence>
<accession>A0ABY6IAQ9</accession>
<reference evidence="2" key="1">
    <citation type="submission" date="2022-10" db="EMBL/GenBank/DDBJ databases">
        <title>Cytochrome P450 Catalyzes Benzene Ring Formation in the Biosynthesis of Trialkyl-Substituted Aromatic Polyketides.</title>
        <authorList>
            <person name="Zhao E."/>
            <person name="Ge H."/>
        </authorList>
    </citation>
    <scope>NUCLEOTIDE SEQUENCE</scope>
    <source>
        <strain evidence="2">NA0869</strain>
    </source>
</reference>
<feature type="compositionally biased region" description="Low complexity" evidence="1">
    <location>
        <begin position="35"/>
        <end position="47"/>
    </location>
</feature>
<dbReference type="Proteomes" id="UP001163878">
    <property type="component" value="Chromosome"/>
</dbReference>